<evidence type="ECO:0000256" key="3">
    <source>
        <dbReference type="ARBA" id="ARBA00022737"/>
    </source>
</evidence>
<dbReference type="SUPFAM" id="SSF48452">
    <property type="entry name" value="TPR-like"/>
    <property type="match status" value="1"/>
</dbReference>
<sequence>LIITIFYSTDNPLNKSAITVPQRAVSTFDQQDLSINMHILKWKVTLEMIKDKPLFGSGIGTFKINYLDYQADFLQKNPGYIKYSGKAAEAHNEYLQMLAELGIPGFLVFLSIIFVFYSLALKYLKNKHNNQNRLIVFGLLMGITCFLIHCLFTFPFHVPVLGSTFFIFLGLSVVYIGGFGLSKVDTKKNIRIKLNLNYLIKKIIIILMFIVGIFLIYTLVFKPYFAEIHYFKGIKYYEKGNYNDALKDFKHAVWLAPYNGRILHALGSTYYHLDIQDEAQETLQRTKYYFNDRNIFRNLGLSYKQSGNYQEAEKEFKQAIYLDPNFTKAYIDLAYLYATQEDYDKAIIEWNKILEIEPNFSEKYNVLYFIGLTYQKKQMPDKALEYFLEALQLTPEGSPIIEEIEKEIYNIYKDRLNK</sequence>
<feature type="transmembrane region" description="Helical" evidence="7">
    <location>
        <begin position="133"/>
        <end position="154"/>
    </location>
</feature>
<dbReference type="AlphaFoldDB" id="X0RXY0"/>
<name>X0RXY0_9ZZZZ</name>
<keyword evidence="3" id="KW-0677">Repeat</keyword>
<dbReference type="InterPro" id="IPR007016">
    <property type="entry name" value="O-antigen_ligase-rel_domated"/>
</dbReference>
<evidence type="ECO:0000313" key="9">
    <source>
        <dbReference type="EMBL" id="GAF68582.1"/>
    </source>
</evidence>
<evidence type="ECO:0000256" key="4">
    <source>
        <dbReference type="ARBA" id="ARBA00022803"/>
    </source>
</evidence>
<feature type="transmembrane region" description="Helical" evidence="7">
    <location>
        <begin position="101"/>
        <end position="121"/>
    </location>
</feature>
<keyword evidence="2 7" id="KW-0812">Transmembrane</keyword>
<gene>
    <name evidence="9" type="ORF">S01H1_07364</name>
</gene>
<keyword evidence="4" id="KW-0802">TPR repeat</keyword>
<dbReference type="Pfam" id="PF07719">
    <property type="entry name" value="TPR_2"/>
    <property type="match status" value="1"/>
</dbReference>
<evidence type="ECO:0000259" key="8">
    <source>
        <dbReference type="Pfam" id="PF04932"/>
    </source>
</evidence>
<dbReference type="PROSITE" id="PS50293">
    <property type="entry name" value="TPR_REGION"/>
    <property type="match status" value="2"/>
</dbReference>
<reference evidence="9" key="1">
    <citation type="journal article" date="2014" name="Front. Microbiol.">
        <title>High frequency of phylogenetically diverse reductive dehalogenase-homologous genes in deep subseafloor sedimentary metagenomes.</title>
        <authorList>
            <person name="Kawai M."/>
            <person name="Futagami T."/>
            <person name="Toyoda A."/>
            <person name="Takaki Y."/>
            <person name="Nishi S."/>
            <person name="Hori S."/>
            <person name="Arai W."/>
            <person name="Tsubouchi T."/>
            <person name="Morono Y."/>
            <person name="Uchiyama I."/>
            <person name="Ito T."/>
            <person name="Fujiyama A."/>
            <person name="Inagaki F."/>
            <person name="Takami H."/>
        </authorList>
    </citation>
    <scope>NUCLEOTIDE SEQUENCE</scope>
    <source>
        <strain evidence="9">Expedition CK06-06</strain>
    </source>
</reference>
<proteinExistence type="predicted"/>
<dbReference type="Pfam" id="PF14559">
    <property type="entry name" value="TPR_19"/>
    <property type="match status" value="1"/>
</dbReference>
<dbReference type="Pfam" id="PF04932">
    <property type="entry name" value="Wzy_C"/>
    <property type="match status" value="1"/>
</dbReference>
<protein>
    <recommendedName>
        <fullName evidence="8">O-antigen ligase-related domain-containing protein</fullName>
    </recommendedName>
</protein>
<organism evidence="9">
    <name type="scientific">marine sediment metagenome</name>
    <dbReference type="NCBI Taxonomy" id="412755"/>
    <lineage>
        <taxon>unclassified sequences</taxon>
        <taxon>metagenomes</taxon>
        <taxon>ecological metagenomes</taxon>
    </lineage>
</organism>
<dbReference type="InterPro" id="IPR013105">
    <property type="entry name" value="TPR_2"/>
</dbReference>
<evidence type="ECO:0000256" key="6">
    <source>
        <dbReference type="ARBA" id="ARBA00023136"/>
    </source>
</evidence>
<dbReference type="Gene3D" id="1.25.40.10">
    <property type="entry name" value="Tetratricopeptide repeat domain"/>
    <property type="match status" value="2"/>
</dbReference>
<evidence type="ECO:0000256" key="1">
    <source>
        <dbReference type="ARBA" id="ARBA00004141"/>
    </source>
</evidence>
<evidence type="ECO:0000256" key="7">
    <source>
        <dbReference type="SAM" id="Phobius"/>
    </source>
</evidence>
<dbReference type="InterPro" id="IPR011990">
    <property type="entry name" value="TPR-like_helical_dom_sf"/>
</dbReference>
<feature type="non-terminal residue" evidence="9">
    <location>
        <position position="1"/>
    </location>
</feature>
<dbReference type="InterPro" id="IPR051533">
    <property type="entry name" value="WaaL-like"/>
</dbReference>
<dbReference type="SMART" id="SM00028">
    <property type="entry name" value="TPR"/>
    <property type="match status" value="4"/>
</dbReference>
<feature type="transmembrane region" description="Helical" evidence="7">
    <location>
        <begin position="203"/>
        <end position="225"/>
    </location>
</feature>
<comment type="caution">
    <text evidence="9">The sequence shown here is derived from an EMBL/GenBank/DDBJ whole genome shotgun (WGS) entry which is preliminary data.</text>
</comment>
<dbReference type="PANTHER" id="PTHR37422">
    <property type="entry name" value="TEICHURONIC ACID BIOSYNTHESIS PROTEIN TUAE"/>
    <property type="match status" value="1"/>
</dbReference>
<keyword evidence="6 7" id="KW-0472">Membrane</keyword>
<dbReference type="PANTHER" id="PTHR37422:SF23">
    <property type="entry name" value="TEICHURONIC ACID BIOSYNTHESIS PROTEIN TUAE"/>
    <property type="match status" value="1"/>
</dbReference>
<dbReference type="GO" id="GO:0016020">
    <property type="term" value="C:membrane"/>
    <property type="evidence" value="ECO:0007669"/>
    <property type="project" value="UniProtKB-SubCell"/>
</dbReference>
<dbReference type="InterPro" id="IPR019734">
    <property type="entry name" value="TPR_rpt"/>
</dbReference>
<keyword evidence="5 7" id="KW-1133">Transmembrane helix</keyword>
<evidence type="ECO:0000256" key="2">
    <source>
        <dbReference type="ARBA" id="ARBA00022692"/>
    </source>
</evidence>
<feature type="transmembrane region" description="Helical" evidence="7">
    <location>
        <begin position="160"/>
        <end position="182"/>
    </location>
</feature>
<dbReference type="PROSITE" id="PS50005">
    <property type="entry name" value="TPR"/>
    <property type="match status" value="4"/>
</dbReference>
<dbReference type="EMBL" id="BARS01003801">
    <property type="protein sequence ID" value="GAF68582.1"/>
    <property type="molecule type" value="Genomic_DNA"/>
</dbReference>
<accession>X0RXY0</accession>
<evidence type="ECO:0000256" key="5">
    <source>
        <dbReference type="ARBA" id="ARBA00022989"/>
    </source>
</evidence>
<feature type="domain" description="O-antigen ligase-related" evidence="8">
    <location>
        <begin position="22"/>
        <end position="110"/>
    </location>
</feature>
<comment type="subcellular location">
    <subcellularLocation>
        <location evidence="1">Membrane</location>
        <topology evidence="1">Multi-pass membrane protein</topology>
    </subcellularLocation>
</comment>